<sequence>MPSGDKAPLSAAYRSNGFLFTSGQLAFDADARLNTGDIKEQTQLCLANIQKLLELEGLSNEHVVKVTVWLTHIDDFAGFNAAYIEFFGGHRPARSTVRSDLMLPGARVEIEAVATYQEV</sequence>
<keyword evidence="3" id="KW-1185">Reference proteome</keyword>
<organism evidence="2 3">
    <name type="scientific">Aequoribacter fuscus</name>
    <dbReference type="NCBI Taxonomy" id="2518989"/>
    <lineage>
        <taxon>Bacteria</taxon>
        <taxon>Pseudomonadati</taxon>
        <taxon>Pseudomonadota</taxon>
        <taxon>Gammaproteobacteria</taxon>
        <taxon>Cellvibrionales</taxon>
        <taxon>Halieaceae</taxon>
        <taxon>Aequoribacter</taxon>
    </lineage>
</organism>
<dbReference type="EMBL" id="AEIG01000081">
    <property type="protein sequence ID" value="EGG28800.1"/>
    <property type="molecule type" value="Genomic_DNA"/>
</dbReference>
<dbReference type="Pfam" id="PF01042">
    <property type="entry name" value="Ribonuc_L-PSP"/>
    <property type="match status" value="1"/>
</dbReference>
<dbReference type="SUPFAM" id="SSF55298">
    <property type="entry name" value="YjgF-like"/>
    <property type="match status" value="1"/>
</dbReference>
<gene>
    <name evidence="2" type="ORF">IMCC3088_2533</name>
</gene>
<dbReference type="InterPro" id="IPR006175">
    <property type="entry name" value="YjgF/YER057c/UK114"/>
</dbReference>
<evidence type="ECO:0000256" key="1">
    <source>
        <dbReference type="ARBA" id="ARBA00010552"/>
    </source>
</evidence>
<dbReference type="PANTHER" id="PTHR11803">
    <property type="entry name" value="2-IMINOBUTANOATE/2-IMINOPROPANOATE DEAMINASE RIDA"/>
    <property type="match status" value="1"/>
</dbReference>
<dbReference type="eggNOG" id="COG0251">
    <property type="taxonomic scope" value="Bacteria"/>
</dbReference>
<dbReference type="AlphaFoldDB" id="F3L4D2"/>
<accession>F3L4D2</accession>
<dbReference type="PANTHER" id="PTHR11803:SF58">
    <property type="entry name" value="PROTEIN HMF1-RELATED"/>
    <property type="match status" value="1"/>
</dbReference>
<proteinExistence type="inferred from homology"/>
<dbReference type="GO" id="GO:0005829">
    <property type="term" value="C:cytosol"/>
    <property type="evidence" value="ECO:0007669"/>
    <property type="project" value="TreeGrafter"/>
</dbReference>
<dbReference type="Proteomes" id="UP000005615">
    <property type="component" value="Unassembled WGS sequence"/>
</dbReference>
<dbReference type="STRING" id="2518989.IMCC3088_2533"/>
<protein>
    <submittedName>
        <fullName evidence="2">Endoribonuclease L-PSP</fullName>
    </submittedName>
</protein>
<dbReference type="Gene3D" id="3.30.1330.40">
    <property type="entry name" value="RutC-like"/>
    <property type="match status" value="1"/>
</dbReference>
<evidence type="ECO:0000313" key="3">
    <source>
        <dbReference type="Proteomes" id="UP000005615"/>
    </source>
</evidence>
<dbReference type="CDD" id="cd00448">
    <property type="entry name" value="YjgF_YER057c_UK114_family"/>
    <property type="match status" value="1"/>
</dbReference>
<evidence type="ECO:0000313" key="2">
    <source>
        <dbReference type="EMBL" id="EGG28800.1"/>
    </source>
</evidence>
<name>F3L4D2_9GAMM</name>
<dbReference type="InterPro" id="IPR035959">
    <property type="entry name" value="RutC-like_sf"/>
</dbReference>
<comment type="similarity">
    <text evidence="1">Belongs to the RutC family.</text>
</comment>
<comment type="caution">
    <text evidence="2">The sequence shown here is derived from an EMBL/GenBank/DDBJ whole genome shotgun (WGS) entry which is preliminary data.</text>
</comment>
<dbReference type="GO" id="GO:0019239">
    <property type="term" value="F:deaminase activity"/>
    <property type="evidence" value="ECO:0007669"/>
    <property type="project" value="TreeGrafter"/>
</dbReference>
<reference evidence="2 3" key="1">
    <citation type="journal article" date="2011" name="J. Bacteriol.">
        <title>Genome sequence of strain IMCC3088, a proteorhodopsin-containing marine bacterium belonging to the OM60/NOR5 clade.</title>
        <authorList>
            <person name="Jang Y."/>
            <person name="Oh H.M."/>
            <person name="Kang I."/>
            <person name="Lee K."/>
            <person name="Yang S.J."/>
            <person name="Cho J.C."/>
        </authorList>
    </citation>
    <scope>NUCLEOTIDE SEQUENCE [LARGE SCALE GENOMIC DNA]</scope>
    <source>
        <strain evidence="2 3">IMCC3088</strain>
    </source>
</reference>